<evidence type="ECO:0000313" key="3">
    <source>
        <dbReference type="EMBL" id="PKU79959.1"/>
    </source>
</evidence>
<dbReference type="Proteomes" id="UP000233837">
    <property type="component" value="Unassembled WGS sequence"/>
</dbReference>
<keyword evidence="2" id="KW-0472">Membrane</keyword>
<dbReference type="InterPro" id="IPR011992">
    <property type="entry name" value="EF-hand-dom_pair"/>
</dbReference>
<comment type="similarity">
    <text evidence="1">Belongs to the caleosin family.</text>
</comment>
<proteinExistence type="inferred from homology"/>
<dbReference type="OrthoDB" id="640742at2759"/>
<gene>
    <name evidence="3" type="primary">PXG4</name>
    <name evidence="3" type="ORF">MA16_Dca025874</name>
</gene>
<dbReference type="SUPFAM" id="SSF47473">
    <property type="entry name" value="EF-hand"/>
    <property type="match status" value="1"/>
</dbReference>
<protein>
    <submittedName>
        <fullName evidence="3">Putative peroxygenase 4</fullName>
    </submittedName>
</protein>
<reference evidence="3 4" key="1">
    <citation type="journal article" date="2016" name="Sci. Rep.">
        <title>The Dendrobium catenatum Lindl. genome sequence provides insights into polysaccharide synthase, floral development and adaptive evolution.</title>
        <authorList>
            <person name="Zhang G.Q."/>
            <person name="Xu Q."/>
            <person name="Bian C."/>
            <person name="Tsai W.C."/>
            <person name="Yeh C.M."/>
            <person name="Liu K.W."/>
            <person name="Yoshida K."/>
            <person name="Zhang L.S."/>
            <person name="Chang S.B."/>
            <person name="Chen F."/>
            <person name="Shi Y."/>
            <person name="Su Y.Y."/>
            <person name="Zhang Y.Q."/>
            <person name="Chen L.J."/>
            <person name="Yin Y."/>
            <person name="Lin M."/>
            <person name="Huang H."/>
            <person name="Deng H."/>
            <person name="Wang Z.W."/>
            <person name="Zhu S.L."/>
            <person name="Zhao X."/>
            <person name="Deng C."/>
            <person name="Niu S.C."/>
            <person name="Huang J."/>
            <person name="Wang M."/>
            <person name="Liu G.H."/>
            <person name="Yang H.J."/>
            <person name="Xiao X.J."/>
            <person name="Hsiao Y.Y."/>
            <person name="Wu W.L."/>
            <person name="Chen Y.Y."/>
            <person name="Mitsuda N."/>
            <person name="Ohme-Takagi M."/>
            <person name="Luo Y.B."/>
            <person name="Van de Peer Y."/>
            <person name="Liu Z.J."/>
        </authorList>
    </citation>
    <scope>NUCLEOTIDE SEQUENCE [LARGE SCALE GENOMIC DNA]</scope>
    <source>
        <tissue evidence="3">The whole plant</tissue>
    </source>
</reference>
<accession>A0A2I0WWC0</accession>
<reference evidence="3 4" key="2">
    <citation type="journal article" date="2017" name="Nature">
        <title>The Apostasia genome and the evolution of orchids.</title>
        <authorList>
            <person name="Zhang G.Q."/>
            <person name="Liu K.W."/>
            <person name="Li Z."/>
            <person name="Lohaus R."/>
            <person name="Hsiao Y.Y."/>
            <person name="Niu S.C."/>
            <person name="Wang J.Y."/>
            <person name="Lin Y.C."/>
            <person name="Xu Q."/>
            <person name="Chen L.J."/>
            <person name="Yoshida K."/>
            <person name="Fujiwara S."/>
            <person name="Wang Z.W."/>
            <person name="Zhang Y.Q."/>
            <person name="Mitsuda N."/>
            <person name="Wang M."/>
            <person name="Liu G.H."/>
            <person name="Pecoraro L."/>
            <person name="Huang H.X."/>
            <person name="Xiao X.J."/>
            <person name="Lin M."/>
            <person name="Wu X.Y."/>
            <person name="Wu W.L."/>
            <person name="Chen Y.Y."/>
            <person name="Chang S.B."/>
            <person name="Sakamoto S."/>
            <person name="Ohme-Takagi M."/>
            <person name="Yagi M."/>
            <person name="Zeng S.J."/>
            <person name="Shen C.Y."/>
            <person name="Yeh C.M."/>
            <person name="Luo Y.B."/>
            <person name="Tsai W.C."/>
            <person name="Van de Peer Y."/>
            <person name="Liu Z.J."/>
        </authorList>
    </citation>
    <scope>NUCLEOTIDE SEQUENCE [LARGE SCALE GENOMIC DNA]</scope>
    <source>
        <tissue evidence="3">The whole plant</tissue>
    </source>
</reference>
<evidence type="ECO:0000256" key="2">
    <source>
        <dbReference type="SAM" id="Phobius"/>
    </source>
</evidence>
<evidence type="ECO:0000313" key="4">
    <source>
        <dbReference type="Proteomes" id="UP000233837"/>
    </source>
</evidence>
<dbReference type="PANTHER" id="PTHR31495:SF1">
    <property type="entry name" value="INACTIVE PEROXYGENASE-LIKE PROTEIN-RELATED"/>
    <property type="match status" value="1"/>
</dbReference>
<feature type="transmembrane region" description="Helical" evidence="2">
    <location>
        <begin position="47"/>
        <end position="66"/>
    </location>
</feature>
<sequence length="195" mass="21503">MAGSPAEVDDGGSGDGEMTPLQKHVAFFDRNKDGVIYPWETFQGFRAIGAGLGLSLVGPVFINGFLGPKTRSGKIPSPLFPIYVKNISRGKHGSDTGAYDAQGRFVPAKFEEIFQKHAHTNPNALTSAELLEMIRANRDPKDYKGWVGAWVEWKVLYSLCKDDNGLLPKETIRALYDGSLFFKMEEEMASSKKKA</sequence>
<dbReference type="AlphaFoldDB" id="A0A2I0WWC0"/>
<dbReference type="Pfam" id="PF05042">
    <property type="entry name" value="Caleosin"/>
    <property type="match status" value="1"/>
</dbReference>
<dbReference type="GO" id="GO:0004497">
    <property type="term" value="F:monooxygenase activity"/>
    <property type="evidence" value="ECO:0007669"/>
    <property type="project" value="TreeGrafter"/>
</dbReference>
<keyword evidence="2" id="KW-1133">Transmembrane helix</keyword>
<dbReference type="GO" id="GO:0005509">
    <property type="term" value="F:calcium ion binding"/>
    <property type="evidence" value="ECO:0007669"/>
    <property type="project" value="TreeGrafter"/>
</dbReference>
<keyword evidence="4" id="KW-1185">Reference proteome</keyword>
<keyword evidence="2" id="KW-0812">Transmembrane</keyword>
<dbReference type="InterPro" id="IPR007736">
    <property type="entry name" value="Caleosin-related"/>
</dbReference>
<dbReference type="PANTHER" id="PTHR31495">
    <property type="entry name" value="PEROXYGENASE 3-RELATED"/>
    <property type="match status" value="1"/>
</dbReference>
<dbReference type="STRING" id="906689.A0A2I0WWC0"/>
<organism evidence="3 4">
    <name type="scientific">Dendrobium catenatum</name>
    <dbReference type="NCBI Taxonomy" id="906689"/>
    <lineage>
        <taxon>Eukaryota</taxon>
        <taxon>Viridiplantae</taxon>
        <taxon>Streptophyta</taxon>
        <taxon>Embryophyta</taxon>
        <taxon>Tracheophyta</taxon>
        <taxon>Spermatophyta</taxon>
        <taxon>Magnoliopsida</taxon>
        <taxon>Liliopsida</taxon>
        <taxon>Asparagales</taxon>
        <taxon>Orchidaceae</taxon>
        <taxon>Epidendroideae</taxon>
        <taxon>Malaxideae</taxon>
        <taxon>Dendrobiinae</taxon>
        <taxon>Dendrobium</taxon>
    </lineage>
</organism>
<dbReference type="EMBL" id="KZ502397">
    <property type="protein sequence ID" value="PKU79959.1"/>
    <property type="molecule type" value="Genomic_DNA"/>
</dbReference>
<name>A0A2I0WWC0_9ASPA</name>
<evidence type="ECO:0000256" key="1">
    <source>
        <dbReference type="ARBA" id="ARBA00006765"/>
    </source>
</evidence>